<dbReference type="EMBL" id="JAZDQT010000002">
    <property type="protein sequence ID" value="MEE1945802.1"/>
    <property type="molecule type" value="Genomic_DNA"/>
</dbReference>
<evidence type="ECO:0000259" key="2">
    <source>
        <dbReference type="Pfam" id="PF14905"/>
    </source>
</evidence>
<dbReference type="Pfam" id="PF14905">
    <property type="entry name" value="OMP_b-brl_3"/>
    <property type="match status" value="1"/>
</dbReference>
<evidence type="ECO:0000313" key="3">
    <source>
        <dbReference type="EMBL" id="MEE1945802.1"/>
    </source>
</evidence>
<protein>
    <submittedName>
        <fullName evidence="3">Outer membrane beta-barrel protein</fullName>
    </submittedName>
</protein>
<keyword evidence="1" id="KW-0732">Signal</keyword>
<evidence type="ECO:0000256" key="1">
    <source>
        <dbReference type="SAM" id="SignalP"/>
    </source>
</evidence>
<organism evidence="3 4">
    <name type="scientific">Pedobacter albus</name>
    <dbReference type="NCBI Taxonomy" id="3113905"/>
    <lineage>
        <taxon>Bacteria</taxon>
        <taxon>Pseudomonadati</taxon>
        <taxon>Bacteroidota</taxon>
        <taxon>Sphingobacteriia</taxon>
        <taxon>Sphingobacteriales</taxon>
        <taxon>Sphingobacteriaceae</taxon>
        <taxon>Pedobacter</taxon>
    </lineage>
</organism>
<dbReference type="SUPFAM" id="SSF56935">
    <property type="entry name" value="Porins"/>
    <property type="match status" value="1"/>
</dbReference>
<keyword evidence="4" id="KW-1185">Reference proteome</keyword>
<proteinExistence type="predicted"/>
<name>A0ABU7I8V6_9SPHI</name>
<reference evidence="3 4" key="1">
    <citation type="submission" date="2024-01" db="EMBL/GenBank/DDBJ databases">
        <title>Pedobacter sp. nov., isolated from fresh soil.</title>
        <authorList>
            <person name="Le N.T.T."/>
        </authorList>
    </citation>
    <scope>NUCLEOTIDE SEQUENCE [LARGE SCALE GENOMIC DNA]</scope>
    <source>
        <strain evidence="3 4">KR3-3</strain>
    </source>
</reference>
<feature type="signal peptide" evidence="1">
    <location>
        <begin position="1"/>
        <end position="22"/>
    </location>
</feature>
<evidence type="ECO:0000313" key="4">
    <source>
        <dbReference type="Proteomes" id="UP001336835"/>
    </source>
</evidence>
<dbReference type="Proteomes" id="UP001336835">
    <property type="component" value="Unassembled WGS sequence"/>
</dbReference>
<sequence length="945" mass="105847">MRLANVLVLAILLAFTSHFCVAQQAKPTAPGSVKGILRDTVHKYVVKTATISVYREKDSTLLNYQLSNNYGEFNVKNLPVGMPLRLEVSHLGYTTLDQRFTIPASTNMHDFGTLILKVRDITLKEVVVKVPPISMNGDTLEINPAAFKLDSNAVIEDVLRRTPGVTLWGDGAITVNGKPVKSVFVDGKEFFGDDPKIALQNISKQAIQKVQVYNQKNEQNPLDSNLIMNLKLKASKKFGMFGKIGAGVGTDKRYEADGNLNIYTAKMQLGIVGASNNVNKSAGNATTLLSNSTFKGIGANISYQPDFRSPGIAKPSAGGLVFKYDFKENPDYNKRSALSVNYFAQNRDFENQSQNESITTIANADQLYGTSDSKSHSDYTNQNFDASYQYGGKDHTFDFTQRLAKNSSKSNSQSLTSSFDNQRALVSQNAGISNSESQTTNFYFAANYRKSKYDYSPKAFRLFNSFNVSYSINTGSNQNQSNSQSDFRSFVNSSANRKIERRYDNQADNTQQNLVLELPQLTSIFKPSRFINRFRMSLKNSLKLGNTKGVNLVEDLDALTGTYKSNNYLSNRLSTNQLEEQPELNIERSFNKSLANRYSKNLRFAVALSQGIIVQDNKSTKSFQNIRKTYSRFLPNANVNYSNYQYGDFSESINISYQQSMRIPNISQLAPLTDSINAYSLRLGNLRLHEAQVHGFRISFNHTDQKKKNTFHYNASINAEMVNDGFADSLFVDAQNRQASYTVNVNGTRTLNGSLNVNKAYKLKKGEIQLRLNSSIDFSKNPGYVNGVLNFSNVLRSSNVLNIFYTLNDKVAVEAGTSFNPSRSKQKNFNTEYRGANYMTTLSASYNISKKLTLSSNINYNRNTSNNTDAINFTIWNANVTYRFFKNNSAELKLAALDMLHQNTSAIIFARANGLTTGTQTVLQQYFMTSLSYYPRIFGMPDKKK</sequence>
<gene>
    <name evidence="3" type="ORF">VRU48_11840</name>
</gene>
<accession>A0ABU7I8V6</accession>
<feature type="chain" id="PRO_5047338394" evidence="1">
    <location>
        <begin position="23"/>
        <end position="945"/>
    </location>
</feature>
<dbReference type="InterPro" id="IPR041700">
    <property type="entry name" value="OMP_b-brl_3"/>
</dbReference>
<dbReference type="RefSeq" id="WP_330108122.1">
    <property type="nucleotide sequence ID" value="NZ_JAZDQT010000002.1"/>
</dbReference>
<feature type="domain" description="Outer membrane protein beta-barrel" evidence="2">
    <location>
        <begin position="618"/>
        <end position="933"/>
    </location>
</feature>
<comment type="caution">
    <text evidence="3">The sequence shown here is derived from an EMBL/GenBank/DDBJ whole genome shotgun (WGS) entry which is preliminary data.</text>
</comment>